<keyword evidence="3" id="KW-1185">Reference proteome</keyword>
<sequence>MNNFKSSRRATVVLGALAVSFVALLGAPAEGHTISVRPVDGICNLTPPPIFTPPECR</sequence>
<comment type="caution">
    <text evidence="2">The sequence shown here is derived from an EMBL/GenBank/DDBJ whole genome shotgun (WGS) entry which is preliminary data.</text>
</comment>
<gene>
    <name evidence="2" type="ORF">ACFYXQ_03910</name>
</gene>
<protein>
    <submittedName>
        <fullName evidence="2">Uncharacterized protein</fullName>
    </submittedName>
</protein>
<name>A0ABW6RTP1_9NOCA</name>
<feature type="chain" id="PRO_5046874088" evidence="1">
    <location>
        <begin position="26"/>
        <end position="57"/>
    </location>
</feature>
<evidence type="ECO:0000313" key="3">
    <source>
        <dbReference type="Proteomes" id="UP001601992"/>
    </source>
</evidence>
<evidence type="ECO:0000313" key="2">
    <source>
        <dbReference type="EMBL" id="MFF3566909.1"/>
    </source>
</evidence>
<reference evidence="2 3" key="1">
    <citation type="submission" date="2024-10" db="EMBL/GenBank/DDBJ databases">
        <title>The Natural Products Discovery Center: Release of the First 8490 Sequenced Strains for Exploring Actinobacteria Biosynthetic Diversity.</title>
        <authorList>
            <person name="Kalkreuter E."/>
            <person name="Kautsar S.A."/>
            <person name="Yang D."/>
            <person name="Bader C.D."/>
            <person name="Teijaro C.N."/>
            <person name="Fluegel L."/>
            <person name="Davis C.M."/>
            <person name="Simpson J.R."/>
            <person name="Lauterbach L."/>
            <person name="Steele A.D."/>
            <person name="Gui C."/>
            <person name="Meng S."/>
            <person name="Li G."/>
            <person name="Viehrig K."/>
            <person name="Ye F."/>
            <person name="Su P."/>
            <person name="Kiefer A.F."/>
            <person name="Nichols A."/>
            <person name="Cepeda A.J."/>
            <person name="Yan W."/>
            <person name="Fan B."/>
            <person name="Jiang Y."/>
            <person name="Adhikari A."/>
            <person name="Zheng C.-J."/>
            <person name="Schuster L."/>
            <person name="Cowan T.M."/>
            <person name="Smanski M.J."/>
            <person name="Chevrette M.G."/>
            <person name="De Carvalho L.P.S."/>
            <person name="Shen B."/>
        </authorList>
    </citation>
    <scope>NUCLEOTIDE SEQUENCE [LARGE SCALE GENOMIC DNA]</scope>
    <source>
        <strain evidence="2 3">NPDC002593</strain>
    </source>
</reference>
<keyword evidence="1" id="KW-0732">Signal</keyword>
<proteinExistence type="predicted"/>
<dbReference type="Proteomes" id="UP001601992">
    <property type="component" value="Unassembled WGS sequence"/>
</dbReference>
<dbReference type="RefSeq" id="WP_387402578.1">
    <property type="nucleotide sequence ID" value="NZ_JBIAQY010000001.1"/>
</dbReference>
<accession>A0ABW6RTP1</accession>
<evidence type="ECO:0000256" key="1">
    <source>
        <dbReference type="SAM" id="SignalP"/>
    </source>
</evidence>
<dbReference type="EMBL" id="JBIAQY010000001">
    <property type="protein sequence ID" value="MFF3566909.1"/>
    <property type="molecule type" value="Genomic_DNA"/>
</dbReference>
<feature type="signal peptide" evidence="1">
    <location>
        <begin position="1"/>
        <end position="25"/>
    </location>
</feature>
<organism evidence="2 3">
    <name type="scientific">Nocardia jiangxiensis</name>
    <dbReference type="NCBI Taxonomy" id="282685"/>
    <lineage>
        <taxon>Bacteria</taxon>
        <taxon>Bacillati</taxon>
        <taxon>Actinomycetota</taxon>
        <taxon>Actinomycetes</taxon>
        <taxon>Mycobacteriales</taxon>
        <taxon>Nocardiaceae</taxon>
        <taxon>Nocardia</taxon>
    </lineage>
</organism>